<accession>A0ABY2XMB7</accession>
<dbReference type="EMBL" id="VCQT01000033">
    <property type="protein sequence ID" value="TMW12517.1"/>
    <property type="molecule type" value="Genomic_DNA"/>
</dbReference>
<keyword evidence="3" id="KW-0862">Zinc</keyword>
<dbReference type="InterPro" id="IPR006913">
    <property type="entry name" value="CENP-V/GFA"/>
</dbReference>
<organism evidence="6 7">
    <name type="scientific">Alloalcanivorax gelatiniphagus</name>
    <dbReference type="NCBI Taxonomy" id="1194167"/>
    <lineage>
        <taxon>Bacteria</taxon>
        <taxon>Pseudomonadati</taxon>
        <taxon>Pseudomonadota</taxon>
        <taxon>Gammaproteobacteria</taxon>
        <taxon>Oceanospirillales</taxon>
        <taxon>Alcanivoracaceae</taxon>
        <taxon>Alloalcanivorax</taxon>
    </lineage>
</organism>
<evidence type="ECO:0000256" key="1">
    <source>
        <dbReference type="ARBA" id="ARBA00005495"/>
    </source>
</evidence>
<dbReference type="RefSeq" id="WP_138772592.1">
    <property type="nucleotide sequence ID" value="NZ_JBHSSX010000068.1"/>
</dbReference>
<dbReference type="Proteomes" id="UP000739180">
    <property type="component" value="Unassembled WGS sequence"/>
</dbReference>
<evidence type="ECO:0000259" key="5">
    <source>
        <dbReference type="PROSITE" id="PS51891"/>
    </source>
</evidence>
<sequence length="136" mass="14771">MTSHTGRCLCGGVRFQIDQALAPIQVCHCRECQRAQGAAFAAITPVATSALRFETGSELITEFSSSPGKYRAFCLRCGSPLYSRRDDKPEVRRLRAGVIDPPVTVPVASHAYVAEQAPWCRLAGDAPRFPHAKPVS</sequence>
<evidence type="ECO:0000256" key="4">
    <source>
        <dbReference type="ARBA" id="ARBA00023239"/>
    </source>
</evidence>
<keyword evidence="4" id="KW-0456">Lyase</keyword>
<protein>
    <submittedName>
        <fullName evidence="6">GFA family protein</fullName>
    </submittedName>
</protein>
<keyword evidence="7" id="KW-1185">Reference proteome</keyword>
<dbReference type="Pfam" id="PF04828">
    <property type="entry name" value="GFA"/>
    <property type="match status" value="1"/>
</dbReference>
<proteinExistence type="inferred from homology"/>
<dbReference type="PROSITE" id="PS51891">
    <property type="entry name" value="CENP_V_GFA"/>
    <property type="match status" value="1"/>
</dbReference>
<reference evidence="6 7" key="1">
    <citation type="submission" date="2019-05" db="EMBL/GenBank/DDBJ databases">
        <title>Genome of Alcanivorax gelatiniphagus, an oil degrading marine bacteria.</title>
        <authorList>
            <person name="Kwon K.K."/>
        </authorList>
    </citation>
    <scope>NUCLEOTIDE SEQUENCE [LARGE SCALE GENOMIC DNA]</scope>
    <source>
        <strain evidence="6 7">MEBiC 08158</strain>
    </source>
</reference>
<dbReference type="Gene3D" id="3.90.1590.10">
    <property type="entry name" value="glutathione-dependent formaldehyde- activating enzyme (gfa)"/>
    <property type="match status" value="1"/>
</dbReference>
<comment type="caution">
    <text evidence="6">The sequence shown here is derived from an EMBL/GenBank/DDBJ whole genome shotgun (WGS) entry which is preliminary data.</text>
</comment>
<evidence type="ECO:0000256" key="2">
    <source>
        <dbReference type="ARBA" id="ARBA00022723"/>
    </source>
</evidence>
<name>A0ABY2XMB7_9GAMM</name>
<evidence type="ECO:0000256" key="3">
    <source>
        <dbReference type="ARBA" id="ARBA00022833"/>
    </source>
</evidence>
<feature type="domain" description="CENP-V/GFA" evidence="5">
    <location>
        <begin position="4"/>
        <end position="120"/>
    </location>
</feature>
<evidence type="ECO:0000313" key="7">
    <source>
        <dbReference type="Proteomes" id="UP000739180"/>
    </source>
</evidence>
<keyword evidence="2" id="KW-0479">Metal-binding</keyword>
<comment type="similarity">
    <text evidence="1">Belongs to the Gfa family.</text>
</comment>
<gene>
    <name evidence="6" type="ORF">FGS76_10500</name>
</gene>
<evidence type="ECO:0000313" key="6">
    <source>
        <dbReference type="EMBL" id="TMW12517.1"/>
    </source>
</evidence>
<dbReference type="SUPFAM" id="SSF51316">
    <property type="entry name" value="Mss4-like"/>
    <property type="match status" value="1"/>
</dbReference>
<dbReference type="PANTHER" id="PTHR33337:SF40">
    <property type="entry name" value="CENP-V_GFA DOMAIN-CONTAINING PROTEIN-RELATED"/>
    <property type="match status" value="1"/>
</dbReference>
<dbReference type="PANTHER" id="PTHR33337">
    <property type="entry name" value="GFA DOMAIN-CONTAINING PROTEIN"/>
    <property type="match status" value="1"/>
</dbReference>
<dbReference type="InterPro" id="IPR011057">
    <property type="entry name" value="Mss4-like_sf"/>
</dbReference>